<keyword evidence="1" id="KW-0378">Hydrolase</keyword>
<keyword evidence="5" id="KW-1185">Reference proteome</keyword>
<evidence type="ECO:0000313" key="4">
    <source>
        <dbReference type="EMBL" id="NWU89027.1"/>
    </source>
</evidence>
<dbReference type="PANTHER" id="PTHR10340:SF24">
    <property type="entry name" value="ACID SPHINGOMYELINASE-LIKE PHOSPHODIESTERASE 3A"/>
    <property type="match status" value="1"/>
</dbReference>
<comment type="caution">
    <text evidence="4">The sequence shown here is derived from an EMBL/GenBank/DDBJ whole genome shotgun (WGS) entry which is preliminary data.</text>
</comment>
<sequence length="261" mass="30434">GGFYTQLFESDDGSQSLRIISLNTNLYYSPNSVTVNLTDPAGQFAWLERILETSSKKKEKVYVIGHVPVGYLPYARNTTAMREQYNERLVKIFRTYSSVIVGQFFGHTHRDSIMVLLDKQEKPVNSLFVAPAVTPVKNVWQMESNNPGVRLYQYDLSDYRLLDLWQFYLDLRDANKRNESNWKLEYILTKTYGIEDLKPESLYEMAKELSVPNSTLFEQYYSNFIVSYDKTIVCEEGCKTCQMCAIQYLDYISYTDCINRE</sequence>
<dbReference type="AlphaFoldDB" id="A0A7K6AHG9"/>
<dbReference type="Gene3D" id="3.60.21.10">
    <property type="match status" value="1"/>
</dbReference>
<dbReference type="SUPFAM" id="SSF56300">
    <property type="entry name" value="Metallo-dependent phosphatases"/>
    <property type="match status" value="1"/>
</dbReference>
<dbReference type="PANTHER" id="PTHR10340">
    <property type="entry name" value="SPHINGOMYELIN PHOSPHODIESTERASE"/>
    <property type="match status" value="1"/>
</dbReference>
<feature type="non-terminal residue" evidence="4">
    <location>
        <position position="1"/>
    </location>
</feature>
<dbReference type="OrthoDB" id="348678at2759"/>
<accession>A0A7K6AHG9</accession>
<feature type="domain" description="Sphingomyelin phosphodiesterase C-terminal" evidence="3">
    <location>
        <begin position="122"/>
        <end position="260"/>
    </location>
</feature>
<proteinExistence type="predicted"/>
<evidence type="ECO:0000313" key="5">
    <source>
        <dbReference type="Proteomes" id="UP000544127"/>
    </source>
</evidence>
<evidence type="ECO:0000259" key="3">
    <source>
        <dbReference type="Pfam" id="PF19272"/>
    </source>
</evidence>
<dbReference type="FunFam" id="3.60.21.10:FF:000143">
    <property type="entry name" value="Acid sphingomyelinase-like phosphodiesterase"/>
    <property type="match status" value="1"/>
</dbReference>
<dbReference type="EMBL" id="VZRI01000769">
    <property type="protein sequence ID" value="NWU89027.1"/>
    <property type="molecule type" value="Genomic_DNA"/>
</dbReference>
<dbReference type="InterPro" id="IPR045473">
    <property type="entry name" value="ASM_C"/>
</dbReference>
<gene>
    <name evidence="4" type="primary">Smpdl3a</name>
    <name evidence="4" type="ORF">UPUEPO_R08307</name>
</gene>
<reference evidence="4 5" key="1">
    <citation type="submission" date="2019-09" db="EMBL/GenBank/DDBJ databases">
        <title>Bird 10,000 Genomes (B10K) Project - Family phase.</title>
        <authorList>
            <person name="Zhang G."/>
        </authorList>
    </citation>
    <scope>NUCLEOTIDE SEQUENCE [LARGE SCALE GENOMIC DNA]</scope>
    <source>
        <strain evidence="4">B10K-DU-012-37</strain>
    </source>
</reference>
<dbReference type="InterPro" id="IPR029052">
    <property type="entry name" value="Metallo-depent_PP-like"/>
</dbReference>
<name>A0A7K6AHG9_UPUEP</name>
<keyword evidence="2" id="KW-0325">Glycoprotein</keyword>
<evidence type="ECO:0000256" key="1">
    <source>
        <dbReference type="ARBA" id="ARBA00022801"/>
    </source>
</evidence>
<dbReference type="GO" id="GO:0008081">
    <property type="term" value="F:phosphoric diester hydrolase activity"/>
    <property type="evidence" value="ECO:0007669"/>
    <property type="project" value="TreeGrafter"/>
</dbReference>
<feature type="non-terminal residue" evidence="4">
    <location>
        <position position="261"/>
    </location>
</feature>
<dbReference type="Pfam" id="PF19272">
    <property type="entry name" value="ASMase_C"/>
    <property type="match status" value="1"/>
</dbReference>
<organism evidence="4 5">
    <name type="scientific">Upupa epops</name>
    <name type="common">Eurasian hoopoe</name>
    <dbReference type="NCBI Taxonomy" id="57439"/>
    <lineage>
        <taxon>Eukaryota</taxon>
        <taxon>Metazoa</taxon>
        <taxon>Chordata</taxon>
        <taxon>Craniata</taxon>
        <taxon>Vertebrata</taxon>
        <taxon>Euteleostomi</taxon>
        <taxon>Archelosauria</taxon>
        <taxon>Archosauria</taxon>
        <taxon>Dinosauria</taxon>
        <taxon>Saurischia</taxon>
        <taxon>Theropoda</taxon>
        <taxon>Coelurosauria</taxon>
        <taxon>Aves</taxon>
        <taxon>Neognathae</taxon>
        <taxon>Neoaves</taxon>
        <taxon>Telluraves</taxon>
        <taxon>Coraciimorphae</taxon>
        <taxon>Bucerotiformes</taxon>
        <taxon>Upupidae</taxon>
        <taxon>Upupa</taxon>
    </lineage>
</organism>
<protein>
    <submittedName>
        <fullName evidence="4">ASM3A phosphodiesterase</fullName>
    </submittedName>
</protein>
<dbReference type="Proteomes" id="UP000544127">
    <property type="component" value="Unassembled WGS sequence"/>
</dbReference>
<evidence type="ECO:0000256" key="2">
    <source>
        <dbReference type="ARBA" id="ARBA00023180"/>
    </source>
</evidence>
<dbReference type="GO" id="GO:0005615">
    <property type="term" value="C:extracellular space"/>
    <property type="evidence" value="ECO:0007669"/>
    <property type="project" value="TreeGrafter"/>
</dbReference>